<dbReference type="Proteomes" id="UP000223968">
    <property type="component" value="Unassembled WGS sequence"/>
</dbReference>
<evidence type="ECO:0000313" key="1">
    <source>
        <dbReference type="EMBL" id="PGG96563.1"/>
    </source>
</evidence>
<dbReference type="EMBL" id="PDNB01000276">
    <property type="protein sequence ID" value="PGG96563.1"/>
    <property type="molecule type" value="Genomic_DNA"/>
</dbReference>
<gene>
    <name evidence="1" type="ORF">AJ79_09543</name>
</gene>
<name>A0A2B7WAJ3_9EURO</name>
<evidence type="ECO:0000313" key="2">
    <source>
        <dbReference type="Proteomes" id="UP000223968"/>
    </source>
</evidence>
<comment type="caution">
    <text evidence="1">The sequence shown here is derived from an EMBL/GenBank/DDBJ whole genome shotgun (WGS) entry which is preliminary data.</text>
</comment>
<dbReference type="AlphaFoldDB" id="A0A2B7WAJ3"/>
<proteinExistence type="predicted"/>
<reference evidence="1 2" key="1">
    <citation type="submission" date="2017-10" db="EMBL/GenBank/DDBJ databases">
        <title>Comparative genomics in systemic dimorphic fungi from Ajellomycetaceae.</title>
        <authorList>
            <person name="Munoz J.F."/>
            <person name="Mcewen J.G."/>
            <person name="Clay O.K."/>
            <person name="Cuomo C.A."/>
        </authorList>
    </citation>
    <scope>NUCLEOTIDE SEQUENCE [LARGE SCALE GENOMIC DNA]</scope>
    <source>
        <strain evidence="1 2">UAMH5409</strain>
    </source>
</reference>
<keyword evidence="2" id="KW-1185">Reference proteome</keyword>
<protein>
    <submittedName>
        <fullName evidence="1">Uncharacterized protein</fullName>
    </submittedName>
</protein>
<dbReference type="STRING" id="1447875.A0A2B7WAJ3"/>
<organism evidence="1 2">
    <name type="scientific">Helicocarpus griseus UAMH5409</name>
    <dbReference type="NCBI Taxonomy" id="1447875"/>
    <lineage>
        <taxon>Eukaryota</taxon>
        <taxon>Fungi</taxon>
        <taxon>Dikarya</taxon>
        <taxon>Ascomycota</taxon>
        <taxon>Pezizomycotina</taxon>
        <taxon>Eurotiomycetes</taxon>
        <taxon>Eurotiomycetidae</taxon>
        <taxon>Onygenales</taxon>
        <taxon>Ajellomycetaceae</taxon>
        <taxon>Helicocarpus</taxon>
    </lineage>
</organism>
<accession>A0A2B7WAJ3</accession>
<sequence length="113" mass="12886">MNELVRVGNVPPSIFAERTFKTVLEYFQELAPQQFLHLKYQRNDAIRDENDCQKKALFIFTVIISALQMSLSLKTWQSLGSLTGGTPMLRQPNSPTLQLGGFYLKVRRHGSLT</sequence>